<organism evidence="2 3">
    <name type="scientific">Fictibacillus enclensis</name>
    <dbReference type="NCBI Taxonomy" id="1017270"/>
    <lineage>
        <taxon>Bacteria</taxon>
        <taxon>Bacillati</taxon>
        <taxon>Bacillota</taxon>
        <taxon>Bacilli</taxon>
        <taxon>Bacillales</taxon>
        <taxon>Fictibacillaceae</taxon>
        <taxon>Fictibacillus</taxon>
    </lineage>
</organism>
<keyword evidence="3" id="KW-1185">Reference proteome</keyword>
<dbReference type="EMBL" id="LNQN01000007">
    <property type="protein sequence ID" value="KSU80273.1"/>
    <property type="molecule type" value="Genomic_DNA"/>
</dbReference>
<comment type="caution">
    <text evidence="2">The sequence shown here is derived from an EMBL/GenBank/DDBJ whole genome shotgun (WGS) entry which is preliminary data.</text>
</comment>
<keyword evidence="1" id="KW-1133">Transmembrane helix</keyword>
<accession>A0A0V8IZQ1</accession>
<evidence type="ECO:0000256" key="1">
    <source>
        <dbReference type="SAM" id="Phobius"/>
    </source>
</evidence>
<sequence>MTIIKNQRKLYILAAVLLVSLAGLGWYYLSTASVTEEVEATEPGGEVPYSTLIDSTHQYYNKTLCYDKDETINWADQQTHAIELVNEIRSVTVKSETVKKDFQNARELAEIVSKEKDKTALLYLHRIFHDLDKAVNHYKQKDDFGYTYTGTGKRLFGGGVNKVEHYLAENKK</sequence>
<keyword evidence="1" id="KW-0472">Membrane</keyword>
<dbReference type="AlphaFoldDB" id="A0A0V8IZQ1"/>
<keyword evidence="1" id="KW-0812">Transmembrane</keyword>
<evidence type="ECO:0000313" key="2">
    <source>
        <dbReference type="EMBL" id="KSU80273.1"/>
    </source>
</evidence>
<proteinExistence type="predicted"/>
<feature type="transmembrane region" description="Helical" evidence="1">
    <location>
        <begin position="12"/>
        <end position="29"/>
    </location>
</feature>
<protein>
    <submittedName>
        <fullName evidence="2">Uncharacterized protein</fullName>
    </submittedName>
</protein>
<dbReference type="Proteomes" id="UP000054099">
    <property type="component" value="Unassembled WGS sequence"/>
</dbReference>
<evidence type="ECO:0000313" key="3">
    <source>
        <dbReference type="Proteomes" id="UP000054099"/>
    </source>
</evidence>
<reference evidence="2 3" key="1">
    <citation type="journal article" date="2014" name="Antonie Van Leeuwenhoek">
        <title>Fictibacillus enclensis sp. nov., isolated from marine sediment.</title>
        <authorList>
            <person name="Dastager S.G."/>
            <person name="Mawlankar R."/>
            <person name="Srinivasan K."/>
            <person name="Tang S.K."/>
            <person name="Lee J.C."/>
            <person name="Ramana V.V."/>
            <person name="Shouche Y.S."/>
        </authorList>
    </citation>
    <scope>NUCLEOTIDE SEQUENCE [LARGE SCALE GENOMIC DNA]</scope>
    <source>
        <strain evidence="2 3">NIO-1003</strain>
    </source>
</reference>
<dbReference type="OrthoDB" id="2087420at2"/>
<gene>
    <name evidence="2" type="ORF">AS030_20255</name>
</gene>
<name>A0A0V8IZQ1_9BACL</name>
<dbReference type="RefSeq" id="WP_061975136.1">
    <property type="nucleotide sequence ID" value="NZ_FMAV01000005.1"/>
</dbReference>